<dbReference type="PANTHER" id="PTHR10030:SF37">
    <property type="entry name" value="ALPHA-L-FUCOSIDASE-RELATED"/>
    <property type="match status" value="1"/>
</dbReference>
<dbReference type="InterPro" id="IPR017853">
    <property type="entry name" value="GH"/>
</dbReference>
<keyword evidence="3" id="KW-0732">Signal</keyword>
<keyword evidence="6" id="KW-0472">Membrane</keyword>
<dbReference type="EMBL" id="CAJNOJ010000072">
    <property type="protein sequence ID" value="CAF1033660.1"/>
    <property type="molecule type" value="Genomic_DNA"/>
</dbReference>
<dbReference type="EC" id="3.2.1.51" evidence="2"/>
<comment type="similarity">
    <text evidence="1">Belongs to the glycosyl hydrolase 29 family.</text>
</comment>
<evidence type="ECO:0000256" key="1">
    <source>
        <dbReference type="ARBA" id="ARBA00007951"/>
    </source>
</evidence>
<dbReference type="InterPro" id="IPR000933">
    <property type="entry name" value="Glyco_hydro_29"/>
</dbReference>
<dbReference type="SUPFAM" id="SSF51445">
    <property type="entry name" value="(Trans)glycosidases"/>
    <property type="match status" value="1"/>
</dbReference>
<evidence type="ECO:0000259" key="7">
    <source>
        <dbReference type="Pfam" id="PF01120"/>
    </source>
</evidence>
<dbReference type="AlphaFoldDB" id="A0A814J7H2"/>
<comment type="caution">
    <text evidence="8">The sequence shown here is derived from an EMBL/GenBank/DDBJ whole genome shotgun (WGS) entry which is preliminary data.</text>
</comment>
<dbReference type="GO" id="GO:0006004">
    <property type="term" value="P:fucose metabolic process"/>
    <property type="evidence" value="ECO:0007669"/>
    <property type="project" value="TreeGrafter"/>
</dbReference>
<dbReference type="GO" id="GO:0005764">
    <property type="term" value="C:lysosome"/>
    <property type="evidence" value="ECO:0007669"/>
    <property type="project" value="TreeGrafter"/>
</dbReference>
<dbReference type="GO" id="GO:0004560">
    <property type="term" value="F:alpha-L-fucosidase activity"/>
    <property type="evidence" value="ECO:0007669"/>
    <property type="project" value="UniProtKB-EC"/>
</dbReference>
<accession>A0A814J7H2</accession>
<dbReference type="SMART" id="SM00812">
    <property type="entry name" value="Alpha_L_fucos"/>
    <property type="match status" value="1"/>
</dbReference>
<dbReference type="OrthoDB" id="6039950at2759"/>
<dbReference type="GO" id="GO:0016139">
    <property type="term" value="P:glycoside catabolic process"/>
    <property type="evidence" value="ECO:0007669"/>
    <property type="project" value="TreeGrafter"/>
</dbReference>
<sequence length="537" mass="60920">MFIEIFTANEETHMLLYNMIIVKEHRNELLVNKCLCSLDMIILDFTKFIFSSFLVMLKIVVLLLFLFISKCENYSFRYLQEREPGPSPWGKYRISPKTGVKIALPTPEQLQWQAQELGVLIHFNIATYIDGDGCTGQIVPNISLFQPYLLNTDNWVQTMVDFGAQYAVLVGKHACGFHMAPTDVKFPVNPSGRIIPYTYSIDYSPMKGRDVLGEFIASCKKKQIRTGFYYTVVNNNWFDVDRGYVQNRSLQPGQVNITQKTYENIVLQQLSEIWTRYGKLEEIWFDGGYTEDMKEPITALLAELQPQAIAFNGYGVSTNPARWIGTEMGIAPDPNWSTGVTNDGGDPDSPIFCPAECDTTLQNHDRWFWGINATLRPLSELIQVYHETVGRNCILMLDLTPDRTGIIPPEYARRYKELGDFIRSCYGTSVTPTQQLIVRDSSLHILRFDATPVTVDRSVIQEDQTNGQVIRAYTVDIQLVNATHSDQWITVAKGTSVGNKKIDIWSIGAQLVNGVRLNITKSVDTPVIKTFTVHLCN</sequence>
<gene>
    <name evidence="8" type="ORF">EDS130_LOCUS16543</name>
</gene>
<keyword evidence="6" id="KW-1133">Transmembrane helix</keyword>
<evidence type="ECO:0000313" key="9">
    <source>
        <dbReference type="Proteomes" id="UP000663852"/>
    </source>
</evidence>
<keyword evidence="5" id="KW-0326">Glycosidase</keyword>
<dbReference type="Pfam" id="PF01120">
    <property type="entry name" value="Alpha_L_fucos"/>
    <property type="match status" value="1"/>
</dbReference>
<protein>
    <recommendedName>
        <fullName evidence="2">alpha-L-fucosidase</fullName>
        <ecNumber evidence="2">3.2.1.51</ecNumber>
    </recommendedName>
</protein>
<feature type="transmembrane region" description="Helical" evidence="6">
    <location>
        <begin position="48"/>
        <end position="68"/>
    </location>
</feature>
<dbReference type="Gene3D" id="3.20.20.80">
    <property type="entry name" value="Glycosidases"/>
    <property type="match status" value="1"/>
</dbReference>
<feature type="domain" description="Glycoside hydrolase family 29 N-terminal" evidence="7">
    <location>
        <begin position="143"/>
        <end position="423"/>
    </location>
</feature>
<evidence type="ECO:0000256" key="6">
    <source>
        <dbReference type="SAM" id="Phobius"/>
    </source>
</evidence>
<organism evidence="8 9">
    <name type="scientific">Adineta ricciae</name>
    <name type="common">Rotifer</name>
    <dbReference type="NCBI Taxonomy" id="249248"/>
    <lineage>
        <taxon>Eukaryota</taxon>
        <taxon>Metazoa</taxon>
        <taxon>Spiralia</taxon>
        <taxon>Gnathifera</taxon>
        <taxon>Rotifera</taxon>
        <taxon>Eurotatoria</taxon>
        <taxon>Bdelloidea</taxon>
        <taxon>Adinetida</taxon>
        <taxon>Adinetidae</taxon>
        <taxon>Adineta</taxon>
    </lineage>
</organism>
<evidence type="ECO:0000256" key="2">
    <source>
        <dbReference type="ARBA" id="ARBA00012662"/>
    </source>
</evidence>
<dbReference type="InterPro" id="IPR057739">
    <property type="entry name" value="Glyco_hydro_29_N"/>
</dbReference>
<keyword evidence="4" id="KW-0378">Hydrolase</keyword>
<proteinExistence type="inferred from homology"/>
<evidence type="ECO:0000256" key="5">
    <source>
        <dbReference type="ARBA" id="ARBA00023295"/>
    </source>
</evidence>
<keyword evidence="6" id="KW-0812">Transmembrane</keyword>
<evidence type="ECO:0000313" key="8">
    <source>
        <dbReference type="EMBL" id="CAF1033660.1"/>
    </source>
</evidence>
<reference evidence="8" key="1">
    <citation type="submission" date="2021-02" db="EMBL/GenBank/DDBJ databases">
        <authorList>
            <person name="Nowell W R."/>
        </authorList>
    </citation>
    <scope>NUCLEOTIDE SEQUENCE</scope>
</reference>
<name>A0A814J7H2_ADIRI</name>
<dbReference type="Gene3D" id="2.60.120.260">
    <property type="entry name" value="Galactose-binding domain-like"/>
    <property type="match status" value="1"/>
</dbReference>
<evidence type="ECO:0000256" key="4">
    <source>
        <dbReference type="ARBA" id="ARBA00022801"/>
    </source>
</evidence>
<dbReference type="Proteomes" id="UP000663852">
    <property type="component" value="Unassembled WGS sequence"/>
</dbReference>
<evidence type="ECO:0000256" key="3">
    <source>
        <dbReference type="ARBA" id="ARBA00022729"/>
    </source>
</evidence>
<dbReference type="PANTHER" id="PTHR10030">
    <property type="entry name" value="ALPHA-L-FUCOSIDASE"/>
    <property type="match status" value="1"/>
</dbReference>